<dbReference type="AlphaFoldDB" id="A0AAD9ZHM9"/>
<feature type="compositionally biased region" description="Polar residues" evidence="1">
    <location>
        <begin position="75"/>
        <end position="84"/>
    </location>
</feature>
<feature type="region of interest" description="Disordered" evidence="1">
    <location>
        <begin position="38"/>
        <end position="179"/>
    </location>
</feature>
<proteinExistence type="predicted"/>
<reference evidence="2" key="1">
    <citation type="journal article" date="2023" name="Plant J.">
        <title>Genome sequences and population genomics provide insights into the demographic history, inbreeding, and mutation load of two 'living fossil' tree species of Dipteronia.</title>
        <authorList>
            <person name="Feng Y."/>
            <person name="Comes H.P."/>
            <person name="Chen J."/>
            <person name="Zhu S."/>
            <person name="Lu R."/>
            <person name="Zhang X."/>
            <person name="Li P."/>
            <person name="Qiu J."/>
            <person name="Olsen K.M."/>
            <person name="Qiu Y."/>
        </authorList>
    </citation>
    <scope>NUCLEOTIDE SEQUENCE</scope>
    <source>
        <strain evidence="2">NBL</strain>
    </source>
</reference>
<dbReference type="EMBL" id="JANJYJ010000357">
    <property type="protein sequence ID" value="KAK3177357.1"/>
    <property type="molecule type" value="Genomic_DNA"/>
</dbReference>
<sequence>MSHSHSMGFSASPPPSPVRSPDYSHYFKSTGELFRKYPLPKDASKSKSHSSTASSSCSRKDKGPDHCKPAFYASPRSSPSTTVASDSIFVSSSRSHSSTGSPFLLSSSPDMPDPTQAFMASRAEPSDRTYDSPGDSSTGPTGPTPIVEEPPDVPPAPPAPAPKSRPTNGSWFQLDDSSPDTWRKKISEISPWLDLQMAKSEQTLEAILREFVSRFTGSLRDWYQALGEYRQLQFVRAQSTAYAMGILFREFLGYPDQYYKQARQEFFDMRCCSLKKKNVEYHYKRMSS</sequence>
<dbReference type="Proteomes" id="UP001281410">
    <property type="component" value="Unassembled WGS sequence"/>
</dbReference>
<feature type="compositionally biased region" description="Pro residues" evidence="1">
    <location>
        <begin position="152"/>
        <end position="163"/>
    </location>
</feature>
<name>A0AAD9ZHM9_9ROSI</name>
<accession>A0AAD9ZHM9</accession>
<feature type="region of interest" description="Disordered" evidence="1">
    <location>
        <begin position="1"/>
        <end position="24"/>
    </location>
</feature>
<organism evidence="2 3">
    <name type="scientific">Dipteronia sinensis</name>
    <dbReference type="NCBI Taxonomy" id="43782"/>
    <lineage>
        <taxon>Eukaryota</taxon>
        <taxon>Viridiplantae</taxon>
        <taxon>Streptophyta</taxon>
        <taxon>Embryophyta</taxon>
        <taxon>Tracheophyta</taxon>
        <taxon>Spermatophyta</taxon>
        <taxon>Magnoliopsida</taxon>
        <taxon>eudicotyledons</taxon>
        <taxon>Gunneridae</taxon>
        <taxon>Pentapetalae</taxon>
        <taxon>rosids</taxon>
        <taxon>malvids</taxon>
        <taxon>Sapindales</taxon>
        <taxon>Sapindaceae</taxon>
        <taxon>Hippocastanoideae</taxon>
        <taxon>Acereae</taxon>
        <taxon>Dipteronia</taxon>
    </lineage>
</organism>
<feature type="compositionally biased region" description="Basic and acidic residues" evidence="1">
    <location>
        <begin position="58"/>
        <end position="68"/>
    </location>
</feature>
<comment type="caution">
    <text evidence="2">The sequence shown here is derived from an EMBL/GenBank/DDBJ whole genome shotgun (WGS) entry which is preliminary data.</text>
</comment>
<gene>
    <name evidence="2" type="ORF">Dsin_032936</name>
</gene>
<evidence type="ECO:0000313" key="3">
    <source>
        <dbReference type="Proteomes" id="UP001281410"/>
    </source>
</evidence>
<protein>
    <submittedName>
        <fullName evidence="2">Uncharacterized protein</fullName>
    </submittedName>
</protein>
<dbReference type="PANTHER" id="PTHR48435">
    <property type="entry name" value="POLYPROTEIN"/>
    <property type="match status" value="1"/>
</dbReference>
<evidence type="ECO:0000256" key="1">
    <source>
        <dbReference type="SAM" id="MobiDB-lite"/>
    </source>
</evidence>
<dbReference type="InterPro" id="IPR053098">
    <property type="entry name" value="Petuviruses_polyprotein"/>
</dbReference>
<dbReference type="PANTHER" id="PTHR48435:SF1">
    <property type="entry name" value="POLYPROTEIN"/>
    <property type="match status" value="1"/>
</dbReference>
<keyword evidence="3" id="KW-1185">Reference proteome</keyword>
<feature type="compositionally biased region" description="Polar residues" evidence="1">
    <location>
        <begin position="165"/>
        <end position="179"/>
    </location>
</feature>
<evidence type="ECO:0000313" key="2">
    <source>
        <dbReference type="EMBL" id="KAK3177357.1"/>
    </source>
</evidence>
<feature type="compositionally biased region" description="Low complexity" evidence="1">
    <location>
        <begin position="85"/>
        <end position="109"/>
    </location>
</feature>